<proteinExistence type="predicted"/>
<dbReference type="OrthoDB" id="771136at2759"/>
<keyword evidence="3" id="KW-1185">Reference proteome</keyword>
<reference evidence="2" key="1">
    <citation type="submission" date="2020-11" db="EMBL/GenBank/DDBJ databases">
        <authorList>
            <person name="Tran Van P."/>
        </authorList>
    </citation>
    <scope>NUCLEOTIDE SEQUENCE</scope>
</reference>
<dbReference type="SUPFAM" id="SSF50630">
    <property type="entry name" value="Acid proteases"/>
    <property type="match status" value="1"/>
</dbReference>
<name>A0A7R9Q686_9ACAR</name>
<dbReference type="InterPro" id="IPR021109">
    <property type="entry name" value="Peptidase_aspartic_dom_sf"/>
</dbReference>
<dbReference type="Pfam" id="PF00026">
    <property type="entry name" value="Asp"/>
    <property type="match status" value="1"/>
</dbReference>
<accession>A0A7R9Q686</accession>
<dbReference type="AlphaFoldDB" id="A0A7R9Q686"/>
<dbReference type="Proteomes" id="UP000759131">
    <property type="component" value="Unassembled WGS sequence"/>
</dbReference>
<evidence type="ECO:0000259" key="1">
    <source>
        <dbReference type="PROSITE" id="PS51767"/>
    </source>
</evidence>
<organism evidence="2">
    <name type="scientific">Medioppia subpectinata</name>
    <dbReference type="NCBI Taxonomy" id="1979941"/>
    <lineage>
        <taxon>Eukaryota</taxon>
        <taxon>Metazoa</taxon>
        <taxon>Ecdysozoa</taxon>
        <taxon>Arthropoda</taxon>
        <taxon>Chelicerata</taxon>
        <taxon>Arachnida</taxon>
        <taxon>Acari</taxon>
        <taxon>Acariformes</taxon>
        <taxon>Sarcoptiformes</taxon>
        <taxon>Oribatida</taxon>
        <taxon>Brachypylina</taxon>
        <taxon>Oppioidea</taxon>
        <taxon>Oppiidae</taxon>
        <taxon>Medioppia</taxon>
    </lineage>
</organism>
<dbReference type="InterPro" id="IPR033121">
    <property type="entry name" value="PEPTIDASE_A1"/>
</dbReference>
<feature type="domain" description="Peptidase A1" evidence="1">
    <location>
        <begin position="1"/>
        <end position="74"/>
    </location>
</feature>
<gene>
    <name evidence="2" type="ORF">OSB1V03_LOCUS14553</name>
</gene>
<dbReference type="Gene3D" id="2.40.70.10">
    <property type="entry name" value="Acid Proteases"/>
    <property type="match status" value="1"/>
</dbReference>
<dbReference type="EMBL" id="OC868657">
    <property type="protein sequence ID" value="CAD7634157.1"/>
    <property type="molecule type" value="Genomic_DNA"/>
</dbReference>
<sequence length="74" mass="8184">MMAIANTGTLLIVGPQHKIARINRAIGATYQTDGQYVMDCRLVMPLPTVTLTKLSPVTALEYNQYGLNYTLKIL</sequence>
<dbReference type="EMBL" id="CAJPIZ010014082">
    <property type="protein sequence ID" value="CAG2114587.1"/>
    <property type="molecule type" value="Genomic_DNA"/>
</dbReference>
<dbReference type="PROSITE" id="PS51767">
    <property type="entry name" value="PEPTIDASE_A1"/>
    <property type="match status" value="1"/>
</dbReference>
<evidence type="ECO:0000313" key="2">
    <source>
        <dbReference type="EMBL" id="CAD7634157.1"/>
    </source>
</evidence>
<evidence type="ECO:0000313" key="3">
    <source>
        <dbReference type="Proteomes" id="UP000759131"/>
    </source>
</evidence>
<protein>
    <recommendedName>
        <fullName evidence="1">Peptidase A1 domain-containing protein</fullName>
    </recommendedName>
</protein>